<dbReference type="GO" id="GO:0004519">
    <property type="term" value="F:endonuclease activity"/>
    <property type="evidence" value="ECO:0007669"/>
    <property type="project" value="UniProtKB-KW"/>
</dbReference>
<feature type="transmembrane region" description="Helical" evidence="1">
    <location>
        <begin position="9"/>
        <end position="27"/>
    </location>
</feature>
<reference evidence="3 4" key="1">
    <citation type="submission" date="2019-03" db="EMBL/GenBank/DDBJ databases">
        <title>Genomic Encyclopedia of Type Strains, Phase III (KMG-III): the genomes of soil and plant-associated and newly described type strains.</title>
        <authorList>
            <person name="Whitman W."/>
        </authorList>
    </citation>
    <scope>NUCLEOTIDE SEQUENCE [LARGE SCALE GENOMIC DNA]</scope>
    <source>
        <strain evidence="3 4">VKM Ac-2573</strain>
    </source>
</reference>
<dbReference type="AlphaFoldDB" id="A0A4R8CLD2"/>
<dbReference type="EMBL" id="SODP01000001">
    <property type="protein sequence ID" value="TDW76805.1"/>
    <property type="molecule type" value="Genomic_DNA"/>
</dbReference>
<comment type="caution">
    <text evidence="3">The sequence shown here is derived from an EMBL/GenBank/DDBJ whole genome shotgun (WGS) entry which is preliminary data.</text>
</comment>
<dbReference type="Pfam" id="PF03372">
    <property type="entry name" value="Exo_endo_phos"/>
    <property type="match status" value="1"/>
</dbReference>
<evidence type="ECO:0000313" key="4">
    <source>
        <dbReference type="Proteomes" id="UP000295146"/>
    </source>
</evidence>
<accession>A0A4R8CLD2</accession>
<feature type="transmembrane region" description="Helical" evidence="1">
    <location>
        <begin position="67"/>
        <end position="90"/>
    </location>
</feature>
<keyword evidence="1" id="KW-0472">Membrane</keyword>
<feature type="domain" description="Endonuclease/exonuclease/phosphatase" evidence="2">
    <location>
        <begin position="121"/>
        <end position="313"/>
    </location>
</feature>
<keyword evidence="3" id="KW-0540">Nuclease</keyword>
<feature type="transmembrane region" description="Helical" evidence="1">
    <location>
        <begin position="39"/>
        <end position="60"/>
    </location>
</feature>
<dbReference type="Proteomes" id="UP000295146">
    <property type="component" value="Unassembled WGS sequence"/>
</dbReference>
<keyword evidence="3" id="KW-0255">Endonuclease</keyword>
<name>A0A4R8CLD2_9ACTN</name>
<evidence type="ECO:0000256" key="1">
    <source>
        <dbReference type="SAM" id="Phobius"/>
    </source>
</evidence>
<dbReference type="InterPro" id="IPR005135">
    <property type="entry name" value="Endo/exonuclease/phosphatase"/>
</dbReference>
<dbReference type="InterPro" id="IPR036691">
    <property type="entry name" value="Endo/exonu/phosph_ase_sf"/>
</dbReference>
<proteinExistence type="predicted"/>
<protein>
    <submittedName>
        <fullName evidence="3">Endonuclease/exonuclease/phosphatase family protein</fullName>
    </submittedName>
</protein>
<organism evidence="3 4">
    <name type="scientific">Kribbella pratensis</name>
    <dbReference type="NCBI Taxonomy" id="2512112"/>
    <lineage>
        <taxon>Bacteria</taxon>
        <taxon>Bacillati</taxon>
        <taxon>Actinomycetota</taxon>
        <taxon>Actinomycetes</taxon>
        <taxon>Propionibacteriales</taxon>
        <taxon>Kribbellaceae</taxon>
        <taxon>Kribbella</taxon>
    </lineage>
</organism>
<keyword evidence="1" id="KW-1133">Transmembrane helix</keyword>
<dbReference type="SUPFAM" id="SSF56219">
    <property type="entry name" value="DNase I-like"/>
    <property type="match status" value="1"/>
</dbReference>
<evidence type="ECO:0000259" key="2">
    <source>
        <dbReference type="Pfam" id="PF03372"/>
    </source>
</evidence>
<keyword evidence="3" id="KW-0378">Hydrolase</keyword>
<keyword evidence="1" id="KW-0812">Transmembrane</keyword>
<sequence>MGDAPSRTGRYAGIVVAGLLPWAWFLLRDRLGVVTDVLAILLPILALVVALLALLVGVLARRRRPAFAVAVSFAVSTLLVGIVATVGPWVPHGSGTVDPSRGIRFAAANIGAGELEGADDLIAQKADVLVISEIGQPLTERLSEAYPEHVAYWNGPAVGVFSRWPMTVLEQPGPDLPGYMLRVHAPSGDFDLLAVHVPKAWYKSGGSSYNTPADTIPYETTVANHHRLIEQIALRAARDDHPVVISGDLNTTDRGRDYRVLADPLKDAMLNGWGRPSQTGRWAALFVRIDHLFVKPGWCSDDTGWFQVPKSDHHGLVATIGPCKT</sequence>
<evidence type="ECO:0000313" key="3">
    <source>
        <dbReference type="EMBL" id="TDW76805.1"/>
    </source>
</evidence>
<dbReference type="Gene3D" id="3.60.10.10">
    <property type="entry name" value="Endonuclease/exonuclease/phosphatase"/>
    <property type="match status" value="1"/>
</dbReference>
<gene>
    <name evidence="3" type="ORF">EV653_1965</name>
</gene>
<keyword evidence="4" id="KW-1185">Reference proteome</keyword>